<dbReference type="Proteomes" id="UP000694540">
    <property type="component" value="Unplaced"/>
</dbReference>
<evidence type="ECO:0000256" key="1">
    <source>
        <dbReference type="SAM" id="MobiDB-lite"/>
    </source>
</evidence>
<feature type="region of interest" description="Disordered" evidence="1">
    <location>
        <begin position="1"/>
        <end position="270"/>
    </location>
</feature>
<sequence length="462" mass="49759">MEAEEPQRGALTSIPTEAEFSITPAVPMRSSQPPALEPEAEGKDPSYKRAEGHPLLETQQRDVNDYANETMTSFPSEASVGVETDQETLMAEAWDTPEHQEAVPQSQSDSQAGAPTPSELQTGPNQDEYLERASVSSELGSSVEVEFRPEFTSLMLETGSAEEKEENSPDTSAQTRSGPACEDHPIETSQPQDSGSGTVRQEGPRVEGPLCLQEAEALGEQGPEKERLQGEGTLGEGVCSAGLLGEREQVGEQVSRTDREQRQKQEQIQDDVMLAKQGETAVPNRKLEGLSCGEWEWWTQGQGDIEQGEQKGRELTEPEASGRDAQDEETQSLAGKPVKETRKQEDQGLQGKVMPSEEQEEEVGSSEEEPGSLDMDTLEGEEEERGTEGEGELGGASTPSSVPDGESPDEEAVQYNQQEGSELEKGSASSQETEVVPGATPVTPPRTPESAPSSPSEVSNDT</sequence>
<dbReference type="Ensembl" id="ENSCWAT00000019979.1">
    <property type="protein sequence ID" value="ENSCWAP00000018409.1"/>
    <property type="gene ID" value="ENSCWAG00000014179.1"/>
</dbReference>
<proteinExistence type="predicted"/>
<protein>
    <recommendedName>
        <fullName evidence="2">Rho guanine nucleotide exchange factor 5/35 N-terminal domain-containing protein</fullName>
    </recommendedName>
</protein>
<feature type="compositionally biased region" description="Polar residues" evidence="1">
    <location>
        <begin position="103"/>
        <end position="125"/>
    </location>
</feature>
<dbReference type="AlphaFoldDB" id="A0A8C3YIZ6"/>
<dbReference type="Pfam" id="PF15441">
    <property type="entry name" value="ARHGEF5_35"/>
    <property type="match status" value="1"/>
</dbReference>
<dbReference type="InterPro" id="IPR029212">
    <property type="entry name" value="ARHGEF5/35_N"/>
</dbReference>
<feature type="compositionally biased region" description="Basic and acidic residues" evidence="1">
    <location>
        <begin position="245"/>
        <end position="267"/>
    </location>
</feature>
<feature type="compositionally biased region" description="Acidic residues" evidence="1">
    <location>
        <begin position="357"/>
        <end position="391"/>
    </location>
</feature>
<evidence type="ECO:0000259" key="2">
    <source>
        <dbReference type="Pfam" id="PF15441"/>
    </source>
</evidence>
<dbReference type="GeneTree" id="ENSGT01030000234571"/>
<organism evidence="3 4">
    <name type="scientific">Catagonus wagneri</name>
    <name type="common">Chacoan peccary</name>
    <dbReference type="NCBI Taxonomy" id="51154"/>
    <lineage>
        <taxon>Eukaryota</taxon>
        <taxon>Metazoa</taxon>
        <taxon>Chordata</taxon>
        <taxon>Craniata</taxon>
        <taxon>Vertebrata</taxon>
        <taxon>Euteleostomi</taxon>
        <taxon>Mammalia</taxon>
        <taxon>Eutheria</taxon>
        <taxon>Laurasiatheria</taxon>
        <taxon>Artiodactyla</taxon>
        <taxon>Suina</taxon>
        <taxon>Tayassuidae</taxon>
        <taxon>Catagonus</taxon>
    </lineage>
</organism>
<feature type="compositionally biased region" description="Basic and acidic residues" evidence="1">
    <location>
        <begin position="337"/>
        <end position="346"/>
    </location>
</feature>
<evidence type="ECO:0000313" key="3">
    <source>
        <dbReference type="Ensembl" id="ENSCWAP00000018409.1"/>
    </source>
</evidence>
<reference evidence="3" key="2">
    <citation type="submission" date="2025-09" db="UniProtKB">
        <authorList>
            <consortium name="Ensembl"/>
        </authorList>
    </citation>
    <scope>IDENTIFICATION</scope>
</reference>
<accession>A0A8C3YIZ6</accession>
<feature type="region of interest" description="Disordered" evidence="1">
    <location>
        <begin position="298"/>
        <end position="462"/>
    </location>
</feature>
<feature type="compositionally biased region" description="Low complexity" evidence="1">
    <location>
        <begin position="134"/>
        <end position="144"/>
    </location>
</feature>
<feature type="domain" description="Rho guanine nucleotide exchange factor 5/35 N-terminal" evidence="2">
    <location>
        <begin position="1"/>
        <end position="439"/>
    </location>
</feature>
<evidence type="ECO:0000313" key="4">
    <source>
        <dbReference type="Proteomes" id="UP000694540"/>
    </source>
</evidence>
<keyword evidence="4" id="KW-1185">Reference proteome</keyword>
<reference evidence="3" key="1">
    <citation type="submission" date="2025-08" db="UniProtKB">
        <authorList>
            <consortium name="Ensembl"/>
        </authorList>
    </citation>
    <scope>IDENTIFICATION</scope>
</reference>
<feature type="compositionally biased region" description="Basic and acidic residues" evidence="1">
    <location>
        <begin position="308"/>
        <end position="325"/>
    </location>
</feature>
<feature type="compositionally biased region" description="Polar residues" evidence="1">
    <location>
        <begin position="187"/>
        <end position="199"/>
    </location>
</feature>
<feature type="compositionally biased region" description="Low complexity" evidence="1">
    <location>
        <begin position="448"/>
        <end position="462"/>
    </location>
</feature>
<feature type="compositionally biased region" description="Polar residues" evidence="1">
    <location>
        <begin position="67"/>
        <end position="76"/>
    </location>
</feature>
<feature type="compositionally biased region" description="Basic and acidic residues" evidence="1">
    <location>
        <begin position="40"/>
        <end position="64"/>
    </location>
</feature>
<name>A0A8C3YIZ6_9CETA</name>